<accession>A0A7J3MYG0</accession>
<dbReference type="EMBL" id="DTAU01000060">
    <property type="protein sequence ID" value="HFQ78728.1"/>
    <property type="molecule type" value="Genomic_DNA"/>
</dbReference>
<proteinExistence type="predicted"/>
<organism evidence="2">
    <name type="scientific">Ignisphaera aggregans</name>
    <dbReference type="NCBI Taxonomy" id="334771"/>
    <lineage>
        <taxon>Archaea</taxon>
        <taxon>Thermoproteota</taxon>
        <taxon>Thermoprotei</taxon>
        <taxon>Desulfurococcales</taxon>
        <taxon>Desulfurococcaceae</taxon>
        <taxon>Ignisphaera</taxon>
    </lineage>
</organism>
<evidence type="ECO:0000313" key="1">
    <source>
        <dbReference type="EMBL" id="HFQ78728.1"/>
    </source>
</evidence>
<gene>
    <name evidence="1" type="ORF">ENT99_03375</name>
    <name evidence="2" type="ORF">ENU64_04030</name>
</gene>
<dbReference type="EMBL" id="DTDH01000125">
    <property type="protein sequence ID" value="HGT98578.1"/>
    <property type="molecule type" value="Genomic_DNA"/>
</dbReference>
<dbReference type="AlphaFoldDB" id="A0A7J3MYG0"/>
<sequence length="298" mass="34072">MWSGEEVYGMRYHETLIMGAIARVYEDESIEVISEPKLQHCTYMHRVYGIRKVCEDVVKYVLKLKIKEYGLFTPKRRFDLGRIVAFGTSEIMSWGIEKEFFDCAVIVCDGAGTIIARSPQLVQGVGAVMNGLLKTYPINEVIESIEKLEGFVLDKDNATIDQVEGIVKAIELGCRKIAVSVIGLRCWEISEIRRIEDRYSVSVTVFSTCNTLTKASCITYIEKADYVCTSANHMLRKALAKKTLIQLGVTIPVYILTNKMKNLVLEYMKDFDEQFIIRRATLPYEEEYTTKCTQCEWL</sequence>
<protein>
    <submittedName>
        <fullName evidence="2">DUF2099 family protein</fullName>
    </submittedName>
</protein>
<comment type="caution">
    <text evidence="2">The sequence shown here is derived from an EMBL/GenBank/DDBJ whole genome shotgun (WGS) entry which is preliminary data.</text>
</comment>
<name>A0A7J3MYG0_9CREN</name>
<evidence type="ECO:0000313" key="2">
    <source>
        <dbReference type="EMBL" id="HGT98578.1"/>
    </source>
</evidence>
<dbReference type="InterPro" id="IPR009181">
    <property type="entry name" value="Methan_mark_8"/>
</dbReference>
<dbReference type="Pfam" id="PF09872">
    <property type="entry name" value="DUF2099"/>
    <property type="match status" value="1"/>
</dbReference>
<reference evidence="2" key="1">
    <citation type="journal article" date="2020" name="mSystems">
        <title>Genome- and Community-Level Interaction Insights into Carbon Utilization and Element Cycling Functions of Hydrothermarchaeota in Hydrothermal Sediment.</title>
        <authorList>
            <person name="Zhou Z."/>
            <person name="Liu Y."/>
            <person name="Xu W."/>
            <person name="Pan J."/>
            <person name="Luo Z.H."/>
            <person name="Li M."/>
        </authorList>
    </citation>
    <scope>NUCLEOTIDE SEQUENCE [LARGE SCALE GENOMIC DNA]</scope>
    <source>
        <strain evidence="1">SpSt-629</strain>
        <strain evidence="2">SpSt-688</strain>
    </source>
</reference>